<evidence type="ECO:0000313" key="2">
    <source>
        <dbReference type="Proteomes" id="UP000290582"/>
    </source>
</evidence>
<proteinExistence type="predicted"/>
<evidence type="ECO:0000313" key="1">
    <source>
        <dbReference type="EMBL" id="VEV55847.1"/>
    </source>
</evidence>
<dbReference type="OrthoDB" id="10637698at2759"/>
<gene>
    <name evidence="1" type="ORF">PVVCY_0800050</name>
</gene>
<dbReference type="EMBL" id="LR215064">
    <property type="protein sequence ID" value="VEV55847.1"/>
    <property type="molecule type" value="Genomic_DNA"/>
</dbReference>
<dbReference type="Pfam" id="PF06022">
    <property type="entry name" value="Cir_Bir_Yir"/>
    <property type="match status" value="1"/>
</dbReference>
<dbReference type="AlphaFoldDB" id="A0A449BQV0"/>
<dbReference type="InterPro" id="IPR006477">
    <property type="entry name" value="Yir_bir_cir"/>
</dbReference>
<dbReference type="RefSeq" id="XP_037490341.1">
    <property type="nucleotide sequence ID" value="XM_037634202.1"/>
</dbReference>
<reference evidence="1 2" key="1">
    <citation type="submission" date="2019-01" db="EMBL/GenBank/DDBJ databases">
        <authorList>
            <person name="Ramaprasad A."/>
        </authorList>
    </citation>
    <scope>NUCLEOTIDE SEQUENCE [LARGE SCALE GENOMIC DNA]</scope>
</reference>
<dbReference type="Proteomes" id="UP000290582">
    <property type="component" value="Chromosome PVVCY_08"/>
</dbReference>
<organism evidence="1 2">
    <name type="scientific">Plasmodium vinckei vinckei</name>
    <dbReference type="NCBI Taxonomy" id="54757"/>
    <lineage>
        <taxon>Eukaryota</taxon>
        <taxon>Sar</taxon>
        <taxon>Alveolata</taxon>
        <taxon>Apicomplexa</taxon>
        <taxon>Aconoidasida</taxon>
        <taxon>Haemosporida</taxon>
        <taxon>Plasmodiidae</taxon>
        <taxon>Plasmodium</taxon>
        <taxon>Plasmodium (Vinckeia)</taxon>
    </lineage>
</organism>
<accession>A0A449BQV0</accession>
<dbReference type="VEuPathDB" id="PlasmoDB:PVVCY_0800050"/>
<dbReference type="GeneID" id="19961368"/>
<sequence>MFDSLYKQLPDGDDEAQRTNGKSLLYETYCPTNNRAYGKCNSDFDKINAGFVYLLVQLFGNVYSEGEQEDSGNIQKLQNILNIVKNTFEAYRFLFYNTYTDIGNNLYNKASSTLENVYDKSKNFAGITINYVKENLNKALENDPSSDSNGLEPTLLYQMVKKRITKYPNTNTNWPKR</sequence>
<name>A0A449BQV0_PLAVN</name>
<dbReference type="KEGG" id="pvv:PVVCY_0800050"/>
<protein>
    <submittedName>
        <fullName evidence="1">CIR protein PIR protein</fullName>
    </submittedName>
</protein>